<dbReference type="InterPro" id="IPR013320">
    <property type="entry name" value="ConA-like_dom_sf"/>
</dbReference>
<dbReference type="RefSeq" id="WP_146588600.1">
    <property type="nucleotide sequence ID" value="NZ_SJPO01000007.1"/>
</dbReference>
<evidence type="ECO:0000313" key="3">
    <source>
        <dbReference type="Proteomes" id="UP000318478"/>
    </source>
</evidence>
<dbReference type="SUPFAM" id="SSF49899">
    <property type="entry name" value="Concanavalin A-like lectins/glucanases"/>
    <property type="match status" value="1"/>
</dbReference>
<accession>A0A5C5YLC0</accession>
<gene>
    <name evidence="2" type="ORF">Pla123a_31660</name>
</gene>
<evidence type="ECO:0000256" key="1">
    <source>
        <dbReference type="SAM" id="SignalP"/>
    </source>
</evidence>
<dbReference type="Pfam" id="PF13385">
    <property type="entry name" value="Laminin_G_3"/>
    <property type="match status" value="1"/>
</dbReference>
<evidence type="ECO:0008006" key="4">
    <source>
        <dbReference type="Google" id="ProtNLM"/>
    </source>
</evidence>
<sequence precursor="true">MTKHSPSSSTAAKLRWAAAVALLLGLAPSVHGQNVALWNFEDGTDGAEFTPLGEADGSGGSTDTVNAILMRGFNEQFGPSWTSQTPSGSGLAMNLEVGAGDPNTTSDGYATEGALHDWTSPTWTISTDILLRDIAGWRTMIGRDGSSVGSPESDFYLVKNGIDDRFRVNLVTSGGERAIVDGAPAGGVQTDTWYNVAAVSDGTTLGLFVDGEQVGFHTYQGEGSANDFMSSALNWTFGRGWYNGGFVDHVDGIMDNVLVTTDVLFETDISTPLELQIDPVTGEARLKNTSTADISIDYYRVDSANGSLLTADFNGTTGWDSLSDQGLDSIGPGTGESWDEATVALSASRLVEQFLSGDTTIAPYNSVSLGVPVNPALLGAMGDIEFRYAPAGGALTLATVTIGAFVDDLPGDFNMDGTVDAADYTVWRDNPGTYTQADYDTWAANYGATLNVGGAAGAVPEPTALLSVAAFGCLVAARRRRLG</sequence>
<dbReference type="EMBL" id="SJPO01000007">
    <property type="protein sequence ID" value="TWT75656.1"/>
    <property type="molecule type" value="Genomic_DNA"/>
</dbReference>
<feature type="chain" id="PRO_5023015437" description="LamG-like jellyroll fold domain-containing protein" evidence="1">
    <location>
        <begin position="33"/>
        <end position="483"/>
    </location>
</feature>
<keyword evidence="1" id="KW-0732">Signal</keyword>
<comment type="caution">
    <text evidence="2">The sequence shown here is derived from an EMBL/GenBank/DDBJ whole genome shotgun (WGS) entry which is preliminary data.</text>
</comment>
<dbReference type="OrthoDB" id="252303at2"/>
<dbReference type="Proteomes" id="UP000318478">
    <property type="component" value="Unassembled WGS sequence"/>
</dbReference>
<organism evidence="2 3">
    <name type="scientific">Posidoniimonas polymericola</name>
    <dbReference type="NCBI Taxonomy" id="2528002"/>
    <lineage>
        <taxon>Bacteria</taxon>
        <taxon>Pseudomonadati</taxon>
        <taxon>Planctomycetota</taxon>
        <taxon>Planctomycetia</taxon>
        <taxon>Pirellulales</taxon>
        <taxon>Lacipirellulaceae</taxon>
        <taxon>Posidoniimonas</taxon>
    </lineage>
</organism>
<evidence type="ECO:0000313" key="2">
    <source>
        <dbReference type="EMBL" id="TWT75656.1"/>
    </source>
</evidence>
<feature type="signal peptide" evidence="1">
    <location>
        <begin position="1"/>
        <end position="32"/>
    </location>
</feature>
<protein>
    <recommendedName>
        <fullName evidence="4">LamG-like jellyroll fold domain-containing protein</fullName>
    </recommendedName>
</protein>
<reference evidence="2 3" key="1">
    <citation type="submission" date="2019-02" db="EMBL/GenBank/DDBJ databases">
        <title>Deep-cultivation of Planctomycetes and their phenomic and genomic characterization uncovers novel biology.</title>
        <authorList>
            <person name="Wiegand S."/>
            <person name="Jogler M."/>
            <person name="Boedeker C."/>
            <person name="Pinto D."/>
            <person name="Vollmers J."/>
            <person name="Rivas-Marin E."/>
            <person name="Kohn T."/>
            <person name="Peeters S.H."/>
            <person name="Heuer A."/>
            <person name="Rast P."/>
            <person name="Oberbeckmann S."/>
            <person name="Bunk B."/>
            <person name="Jeske O."/>
            <person name="Meyerdierks A."/>
            <person name="Storesund J.E."/>
            <person name="Kallscheuer N."/>
            <person name="Luecker S."/>
            <person name="Lage O.M."/>
            <person name="Pohl T."/>
            <person name="Merkel B.J."/>
            <person name="Hornburger P."/>
            <person name="Mueller R.-W."/>
            <person name="Bruemmer F."/>
            <person name="Labrenz M."/>
            <person name="Spormann A.M."/>
            <person name="Op Den Camp H."/>
            <person name="Overmann J."/>
            <person name="Amann R."/>
            <person name="Jetten M.S.M."/>
            <person name="Mascher T."/>
            <person name="Medema M.H."/>
            <person name="Devos D.P."/>
            <person name="Kaster A.-K."/>
            <person name="Ovreas L."/>
            <person name="Rohde M."/>
            <person name="Galperin M.Y."/>
            <person name="Jogler C."/>
        </authorList>
    </citation>
    <scope>NUCLEOTIDE SEQUENCE [LARGE SCALE GENOMIC DNA]</scope>
    <source>
        <strain evidence="2 3">Pla123a</strain>
    </source>
</reference>
<name>A0A5C5YLC0_9BACT</name>
<keyword evidence="3" id="KW-1185">Reference proteome</keyword>
<dbReference type="Gene3D" id="2.60.120.200">
    <property type="match status" value="1"/>
</dbReference>
<dbReference type="AlphaFoldDB" id="A0A5C5YLC0"/>
<proteinExistence type="predicted"/>